<name>A0A1G8F733_9BACL</name>
<reference evidence="2" key="1">
    <citation type="submission" date="2016-10" db="EMBL/GenBank/DDBJ databases">
        <authorList>
            <person name="Varghese N."/>
            <person name="Submissions S."/>
        </authorList>
    </citation>
    <scope>NUCLEOTIDE SEQUENCE [LARGE SCALE GENOMIC DNA]</scope>
    <source>
        <strain evidence="2">CGMCC 1.11012</strain>
    </source>
</reference>
<proteinExistence type="predicted"/>
<sequence length="87" mass="9941">MKELPKPYFIVNEKIYFTDRVEEVFVFKAESGKQADAIGNLLNEAYKAAYQDGLAASLSEESRELNHTLITLSIENTRLKKLLKMSE</sequence>
<dbReference type="EMBL" id="FNDX01000001">
    <property type="protein sequence ID" value="SDH77809.1"/>
    <property type="molecule type" value="Genomic_DNA"/>
</dbReference>
<evidence type="ECO:0000313" key="2">
    <source>
        <dbReference type="Proteomes" id="UP000199050"/>
    </source>
</evidence>
<dbReference type="RefSeq" id="WP_090711211.1">
    <property type="nucleotide sequence ID" value="NZ_CBCSKY010000084.1"/>
</dbReference>
<evidence type="ECO:0000313" key="1">
    <source>
        <dbReference type="EMBL" id="SDH77809.1"/>
    </source>
</evidence>
<dbReference type="Proteomes" id="UP000199050">
    <property type="component" value="Unassembled WGS sequence"/>
</dbReference>
<keyword evidence="2" id="KW-1185">Reference proteome</keyword>
<protein>
    <submittedName>
        <fullName evidence="1">Uncharacterized protein</fullName>
    </submittedName>
</protein>
<gene>
    <name evidence="1" type="ORF">SAMN05216192_101150</name>
</gene>
<accession>A0A1G8F733</accession>
<dbReference type="AlphaFoldDB" id="A0A1G8F733"/>
<organism evidence="1 2">
    <name type="scientific">Paenibacillus typhae</name>
    <dbReference type="NCBI Taxonomy" id="1174501"/>
    <lineage>
        <taxon>Bacteria</taxon>
        <taxon>Bacillati</taxon>
        <taxon>Bacillota</taxon>
        <taxon>Bacilli</taxon>
        <taxon>Bacillales</taxon>
        <taxon>Paenibacillaceae</taxon>
        <taxon>Paenibacillus</taxon>
    </lineage>
</organism>